<evidence type="ECO:0000313" key="3">
    <source>
        <dbReference type="Proteomes" id="UP000031443"/>
    </source>
</evidence>
<proteinExistence type="predicted"/>
<evidence type="ECO:0000256" key="1">
    <source>
        <dbReference type="SAM" id="MobiDB-lite"/>
    </source>
</evidence>
<dbReference type="EMBL" id="KB544907">
    <property type="protein sequence ID" value="EMP31603.1"/>
    <property type="molecule type" value="Genomic_DNA"/>
</dbReference>
<feature type="region of interest" description="Disordered" evidence="1">
    <location>
        <begin position="69"/>
        <end position="89"/>
    </location>
</feature>
<keyword evidence="3" id="KW-1185">Reference proteome</keyword>
<reference evidence="3" key="1">
    <citation type="journal article" date="2013" name="Nat. Genet.">
        <title>The draft genomes of soft-shell turtle and green sea turtle yield insights into the development and evolution of the turtle-specific body plan.</title>
        <authorList>
            <person name="Wang Z."/>
            <person name="Pascual-Anaya J."/>
            <person name="Zadissa A."/>
            <person name="Li W."/>
            <person name="Niimura Y."/>
            <person name="Huang Z."/>
            <person name="Li C."/>
            <person name="White S."/>
            <person name="Xiong Z."/>
            <person name="Fang D."/>
            <person name="Wang B."/>
            <person name="Ming Y."/>
            <person name="Chen Y."/>
            <person name="Zheng Y."/>
            <person name="Kuraku S."/>
            <person name="Pignatelli M."/>
            <person name="Herrero J."/>
            <person name="Beal K."/>
            <person name="Nozawa M."/>
            <person name="Li Q."/>
            <person name="Wang J."/>
            <person name="Zhang H."/>
            <person name="Yu L."/>
            <person name="Shigenobu S."/>
            <person name="Wang J."/>
            <person name="Liu J."/>
            <person name="Flicek P."/>
            <person name="Searle S."/>
            <person name="Wang J."/>
            <person name="Kuratani S."/>
            <person name="Yin Y."/>
            <person name="Aken B."/>
            <person name="Zhang G."/>
            <person name="Irie N."/>
        </authorList>
    </citation>
    <scope>NUCLEOTIDE SEQUENCE [LARGE SCALE GENOMIC DNA]</scope>
</reference>
<feature type="region of interest" description="Disordered" evidence="1">
    <location>
        <begin position="102"/>
        <end position="139"/>
    </location>
</feature>
<organism evidence="2 3">
    <name type="scientific">Chelonia mydas</name>
    <name type="common">Green sea-turtle</name>
    <name type="synonym">Chelonia agassizi</name>
    <dbReference type="NCBI Taxonomy" id="8469"/>
    <lineage>
        <taxon>Eukaryota</taxon>
        <taxon>Metazoa</taxon>
        <taxon>Chordata</taxon>
        <taxon>Craniata</taxon>
        <taxon>Vertebrata</taxon>
        <taxon>Euteleostomi</taxon>
        <taxon>Archelosauria</taxon>
        <taxon>Testudinata</taxon>
        <taxon>Testudines</taxon>
        <taxon>Cryptodira</taxon>
        <taxon>Durocryptodira</taxon>
        <taxon>Americhelydia</taxon>
        <taxon>Chelonioidea</taxon>
        <taxon>Cheloniidae</taxon>
        <taxon>Chelonia</taxon>
    </lineage>
</organism>
<protein>
    <submittedName>
        <fullName evidence="2">Uncharacterized protein</fullName>
    </submittedName>
</protein>
<gene>
    <name evidence="2" type="ORF">UY3_11314</name>
</gene>
<dbReference type="Proteomes" id="UP000031443">
    <property type="component" value="Unassembled WGS sequence"/>
</dbReference>
<name>M7BHP1_CHEMY</name>
<accession>M7BHP1</accession>
<dbReference type="AlphaFoldDB" id="M7BHP1"/>
<sequence>MAEEKEESLDSNNKLLCLIRDSLLPQFFCQMFACQIHSVLVMGSLGYNLERGTAVPPKLSGLGCLSQRNKSDKQQSLPGAVITQPSACGDSHRAKLQECFLMNHNERSPSQSPQPPALPPRRIPSHTAQDSLGQCKPIN</sequence>
<evidence type="ECO:0000313" key="2">
    <source>
        <dbReference type="EMBL" id="EMP31603.1"/>
    </source>
</evidence>
<feature type="compositionally biased region" description="Pro residues" evidence="1">
    <location>
        <begin position="112"/>
        <end position="122"/>
    </location>
</feature>